<evidence type="ECO:0000259" key="2">
    <source>
        <dbReference type="Pfam" id="PF13581"/>
    </source>
</evidence>
<dbReference type="InterPro" id="IPR036890">
    <property type="entry name" value="HATPase_C_sf"/>
</dbReference>
<dbReference type="GO" id="GO:0004674">
    <property type="term" value="F:protein serine/threonine kinase activity"/>
    <property type="evidence" value="ECO:0007669"/>
    <property type="project" value="UniProtKB-KW"/>
</dbReference>
<proteinExistence type="predicted"/>
<dbReference type="Proteomes" id="UP000596130">
    <property type="component" value="Chromosome"/>
</dbReference>
<keyword evidence="1" id="KW-0418">Kinase</keyword>
<dbReference type="InterPro" id="IPR050267">
    <property type="entry name" value="Anti-sigma-factor_SerPK"/>
</dbReference>
<keyword evidence="5" id="KW-1185">Reference proteome</keyword>
<reference evidence="4 6" key="2">
    <citation type="submission" date="2020-12" db="EMBL/GenBank/DDBJ databases">
        <title>Identification and biosynthesis of polyene macrolides produced by Streptomyces alfalfae Men-myco-93-63.</title>
        <authorList>
            <person name="Liu D."/>
            <person name="Li Y."/>
            <person name="Liu L."/>
            <person name="Han X."/>
            <person name="Shen F."/>
        </authorList>
    </citation>
    <scope>NUCLEOTIDE SEQUENCE [LARGE SCALE GENOMIC DNA]</scope>
    <source>
        <strain evidence="4 6">Men-myco-93-63</strain>
    </source>
</reference>
<evidence type="ECO:0000313" key="5">
    <source>
        <dbReference type="Proteomes" id="UP000187191"/>
    </source>
</evidence>
<gene>
    <name evidence="3" type="ORF">A7J05_31495</name>
    <name evidence="4" type="ORF">I8755_05645</name>
</gene>
<dbReference type="AlphaFoldDB" id="A0A1P8TPL9"/>
<dbReference type="Proteomes" id="UP000187191">
    <property type="component" value="Chromosome"/>
</dbReference>
<keyword evidence="4" id="KW-0067">ATP-binding</keyword>
<dbReference type="GO" id="GO:0005524">
    <property type="term" value="F:ATP binding"/>
    <property type="evidence" value="ECO:0007669"/>
    <property type="project" value="UniProtKB-KW"/>
</dbReference>
<name>A0A1P8TPL9_9ACTN</name>
<sequence>MGVGSESDGDAEGRVLARTSHALHGSAGCIAEARRLAAAFLDAARCTYDVMVSAQVKDLTLLIVSELVTNAYKYAPGPMLMNLCITRHVVEISVWDSDSTLPTTHRTDPGRVGQHGLEIVTRIARSFGVQRELVGKRITASLPLNGIPAQRLCP</sequence>
<evidence type="ECO:0000313" key="3">
    <source>
        <dbReference type="EMBL" id="APY89616.1"/>
    </source>
</evidence>
<evidence type="ECO:0000256" key="1">
    <source>
        <dbReference type="ARBA" id="ARBA00022527"/>
    </source>
</evidence>
<feature type="domain" description="Histidine kinase/HSP90-like ATPase" evidence="2">
    <location>
        <begin position="31"/>
        <end position="140"/>
    </location>
</feature>
<evidence type="ECO:0000313" key="6">
    <source>
        <dbReference type="Proteomes" id="UP000596130"/>
    </source>
</evidence>
<keyword evidence="1" id="KW-0808">Transferase</keyword>
<dbReference type="EMBL" id="CP065959">
    <property type="protein sequence ID" value="QQC87942.1"/>
    <property type="molecule type" value="Genomic_DNA"/>
</dbReference>
<dbReference type="SUPFAM" id="SSF55874">
    <property type="entry name" value="ATPase domain of HSP90 chaperone/DNA topoisomerase II/histidine kinase"/>
    <property type="match status" value="1"/>
</dbReference>
<dbReference type="CDD" id="cd16936">
    <property type="entry name" value="HATPase_RsbW-like"/>
    <property type="match status" value="1"/>
</dbReference>
<accession>A0A1P8TPL9</accession>
<reference evidence="3 5" key="1">
    <citation type="submission" date="2016-05" db="EMBL/GenBank/DDBJ databases">
        <authorList>
            <person name="Gu J."/>
        </authorList>
    </citation>
    <scope>NUCLEOTIDE SEQUENCE [LARGE SCALE GENOMIC DNA]</scope>
    <source>
        <strain evidence="3 5">ACCC40021</strain>
    </source>
</reference>
<dbReference type="PANTHER" id="PTHR35526">
    <property type="entry name" value="ANTI-SIGMA-F FACTOR RSBW-RELATED"/>
    <property type="match status" value="1"/>
</dbReference>
<protein>
    <submittedName>
        <fullName evidence="4">ATP-binding protein</fullName>
    </submittedName>
</protein>
<dbReference type="PANTHER" id="PTHR35526:SF3">
    <property type="entry name" value="ANTI-SIGMA-F FACTOR RSBW"/>
    <property type="match status" value="1"/>
</dbReference>
<dbReference type="Pfam" id="PF13581">
    <property type="entry name" value="HATPase_c_2"/>
    <property type="match status" value="1"/>
</dbReference>
<dbReference type="RefSeq" id="WP_076687390.1">
    <property type="nucleotide sequence ID" value="NZ_CP015588.1"/>
</dbReference>
<dbReference type="EMBL" id="CP015588">
    <property type="protein sequence ID" value="APY89616.1"/>
    <property type="molecule type" value="Genomic_DNA"/>
</dbReference>
<keyword evidence="1" id="KW-0723">Serine/threonine-protein kinase</keyword>
<dbReference type="InterPro" id="IPR003594">
    <property type="entry name" value="HATPase_dom"/>
</dbReference>
<keyword evidence="4" id="KW-0547">Nucleotide-binding</keyword>
<dbReference type="Gene3D" id="3.30.565.10">
    <property type="entry name" value="Histidine kinase-like ATPase, C-terminal domain"/>
    <property type="match status" value="1"/>
</dbReference>
<organism evidence="4 6">
    <name type="scientific">Streptomyces alfalfae</name>
    <dbReference type="NCBI Taxonomy" id="1642299"/>
    <lineage>
        <taxon>Bacteria</taxon>
        <taxon>Bacillati</taxon>
        <taxon>Actinomycetota</taxon>
        <taxon>Actinomycetes</taxon>
        <taxon>Kitasatosporales</taxon>
        <taxon>Streptomycetaceae</taxon>
        <taxon>Streptomyces</taxon>
    </lineage>
</organism>
<dbReference type="KEGG" id="ssia:A7J05_31495"/>
<evidence type="ECO:0000313" key="4">
    <source>
        <dbReference type="EMBL" id="QQC87942.1"/>
    </source>
</evidence>
<dbReference type="OrthoDB" id="4304137at2"/>